<name>A0AA41WNH9_9GAMM</name>
<protein>
    <submittedName>
        <fullName evidence="1">Uncharacterized protein</fullName>
    </submittedName>
</protein>
<reference evidence="1" key="1">
    <citation type="submission" date="2022-06" db="EMBL/GenBank/DDBJ databases">
        <title>Detection of beta-lactamases in bacteria of animal origin.</title>
        <authorList>
            <person name="Mlynarcik P."/>
            <person name="Zdarska V."/>
            <person name="Chudobova H."/>
            <person name="Prochazkova P."/>
            <person name="Hricova K."/>
            <person name="Mezerova K."/>
            <person name="Bardon J."/>
            <person name="Dolejska M."/>
            <person name="Sukkar I."/>
            <person name="Kolar M."/>
        </authorList>
    </citation>
    <scope>NUCLEOTIDE SEQUENCE</scope>
    <source>
        <strain evidence="1">S 300-3</strain>
    </source>
</reference>
<evidence type="ECO:0000313" key="1">
    <source>
        <dbReference type="EMBL" id="MCO7546155.1"/>
    </source>
</evidence>
<comment type="caution">
    <text evidence="1">The sequence shown here is derived from an EMBL/GenBank/DDBJ whole genome shotgun (WGS) entry which is preliminary data.</text>
</comment>
<dbReference type="RefSeq" id="WP_253163955.1">
    <property type="nucleotide sequence ID" value="NZ_JAMYBS010000020.1"/>
</dbReference>
<sequence length="64" mass="6933">MTGHIIRNTGSAVTVQMPSGDQVEAKSVIEALDIVDQSRSLQQEGFGQINTLDFRTEAEKAELA</sequence>
<organism evidence="1 2">
    <name type="scientific">Stutzerimonas nitrititolerans</name>
    <dbReference type="NCBI Taxonomy" id="2482751"/>
    <lineage>
        <taxon>Bacteria</taxon>
        <taxon>Pseudomonadati</taxon>
        <taxon>Pseudomonadota</taxon>
        <taxon>Gammaproteobacteria</taxon>
        <taxon>Pseudomonadales</taxon>
        <taxon>Pseudomonadaceae</taxon>
        <taxon>Stutzerimonas</taxon>
    </lineage>
</organism>
<evidence type="ECO:0000313" key="2">
    <source>
        <dbReference type="Proteomes" id="UP001165292"/>
    </source>
</evidence>
<accession>A0AA41WNH9</accession>
<dbReference type="Proteomes" id="UP001165292">
    <property type="component" value="Unassembled WGS sequence"/>
</dbReference>
<gene>
    <name evidence="1" type="ORF">NJF43_15460</name>
</gene>
<proteinExistence type="predicted"/>
<dbReference type="AlphaFoldDB" id="A0AA41WNH9"/>
<dbReference type="EMBL" id="JAMYBS010000020">
    <property type="protein sequence ID" value="MCO7546155.1"/>
    <property type="molecule type" value="Genomic_DNA"/>
</dbReference>